<dbReference type="Pfam" id="PF17921">
    <property type="entry name" value="Integrase_H2C2"/>
    <property type="match status" value="1"/>
</dbReference>
<evidence type="ECO:0000259" key="2">
    <source>
        <dbReference type="PROSITE" id="PS50994"/>
    </source>
</evidence>
<dbReference type="InterPro" id="IPR040676">
    <property type="entry name" value="DUF5641"/>
</dbReference>
<evidence type="ECO:0000313" key="3">
    <source>
        <dbReference type="EMBL" id="TDH05703.1"/>
    </source>
</evidence>
<dbReference type="AlphaFoldDB" id="A0A484CTT6"/>
<accession>A0A484CTT6</accession>
<dbReference type="Proteomes" id="UP000295070">
    <property type="component" value="Chromosome 12"/>
</dbReference>
<dbReference type="PANTHER" id="PTHR47331:SF1">
    <property type="entry name" value="GAG-LIKE PROTEIN"/>
    <property type="match status" value="1"/>
</dbReference>
<dbReference type="Pfam" id="PF18701">
    <property type="entry name" value="DUF5641"/>
    <property type="match status" value="1"/>
</dbReference>
<dbReference type="PROSITE" id="PS50994">
    <property type="entry name" value="INTEGRASE"/>
    <property type="match status" value="1"/>
</dbReference>
<evidence type="ECO:0000256" key="1">
    <source>
        <dbReference type="SAM" id="MobiDB-lite"/>
    </source>
</evidence>
<comment type="caution">
    <text evidence="3">The sequence shown here is derived from an EMBL/GenBank/DDBJ whole genome shotgun (WGS) entry which is preliminary data.</text>
</comment>
<proteinExistence type="predicted"/>
<keyword evidence="4" id="KW-1185">Reference proteome</keyword>
<dbReference type="EMBL" id="SCKG01000012">
    <property type="protein sequence ID" value="TDH05703.1"/>
    <property type="molecule type" value="Genomic_DNA"/>
</dbReference>
<dbReference type="GO" id="GO:0015074">
    <property type="term" value="P:DNA integration"/>
    <property type="evidence" value="ECO:0007669"/>
    <property type="project" value="InterPro"/>
</dbReference>
<protein>
    <recommendedName>
        <fullName evidence="2">Integrase catalytic domain-containing protein</fullName>
    </recommendedName>
</protein>
<dbReference type="Gene3D" id="3.30.420.10">
    <property type="entry name" value="Ribonuclease H-like superfamily/Ribonuclease H"/>
    <property type="match status" value="1"/>
</dbReference>
<dbReference type="InterPro" id="IPR008042">
    <property type="entry name" value="Retrotrans_Pao"/>
</dbReference>
<organism evidence="3 4">
    <name type="scientific">Perca flavescens</name>
    <name type="common">American yellow perch</name>
    <name type="synonym">Morone flavescens</name>
    <dbReference type="NCBI Taxonomy" id="8167"/>
    <lineage>
        <taxon>Eukaryota</taxon>
        <taxon>Metazoa</taxon>
        <taxon>Chordata</taxon>
        <taxon>Craniata</taxon>
        <taxon>Vertebrata</taxon>
        <taxon>Euteleostomi</taxon>
        <taxon>Actinopterygii</taxon>
        <taxon>Neopterygii</taxon>
        <taxon>Teleostei</taxon>
        <taxon>Neoteleostei</taxon>
        <taxon>Acanthomorphata</taxon>
        <taxon>Eupercaria</taxon>
        <taxon>Perciformes</taxon>
        <taxon>Percoidei</taxon>
        <taxon>Percidae</taxon>
        <taxon>Percinae</taxon>
        <taxon>Perca</taxon>
    </lineage>
</organism>
<dbReference type="InterPro" id="IPR036397">
    <property type="entry name" value="RNaseH_sf"/>
</dbReference>
<evidence type="ECO:0000313" key="4">
    <source>
        <dbReference type="Proteomes" id="UP000295070"/>
    </source>
</evidence>
<feature type="domain" description="Integrase catalytic" evidence="2">
    <location>
        <begin position="290"/>
        <end position="476"/>
    </location>
</feature>
<dbReference type="Pfam" id="PF05380">
    <property type="entry name" value="Peptidase_A17"/>
    <property type="match status" value="1"/>
</dbReference>
<gene>
    <name evidence="3" type="ORF">EPR50_G00125370</name>
</gene>
<name>A0A484CTT6_PERFV</name>
<dbReference type="InterPro" id="IPR041588">
    <property type="entry name" value="Integrase_H2C2"/>
</dbReference>
<reference evidence="3 4" key="1">
    <citation type="submission" date="2019-01" db="EMBL/GenBank/DDBJ databases">
        <title>A chromosome-scale genome assembly of the yellow perch, Perca flavescens.</title>
        <authorList>
            <person name="Feron R."/>
            <person name="Morvezen R."/>
            <person name="Bestin A."/>
            <person name="Haffray P."/>
            <person name="Klopp C."/>
            <person name="Zahm M."/>
            <person name="Cabau C."/>
            <person name="Roques C."/>
            <person name="Donnadieu C."/>
            <person name="Bouchez O."/>
            <person name="Christie M."/>
            <person name="Larson W."/>
            <person name="Guiguen Y."/>
        </authorList>
    </citation>
    <scope>NUCLEOTIDE SEQUENCE [LARGE SCALE GENOMIC DNA]</scope>
    <source>
        <strain evidence="3">YP-PL-M2</strain>
        <tissue evidence="3">Blood</tissue>
    </source>
</reference>
<dbReference type="InterPro" id="IPR001584">
    <property type="entry name" value="Integrase_cat-core"/>
</dbReference>
<dbReference type="STRING" id="8167.A0A484CTT6"/>
<sequence>MPRLELCAALTGAQLAQMIQRELTLQLRDTVLWSDSTTVLTWIQSESCRYKVFVGTRVSEIQELTDHRSWRYVDTQNNPADAITRGMTLSNLAEPNQFSQGPAFLQLPRESWPATTYFVEVPDETEMKRSAFCGVMSAITAPEIPAAEDYSTFEDLLEATSRSLHGAASQSSALSADDYAEAELRILQRAQYDSFPDKFKCLQSGKALPSSSRLLSLAPEYDASRGLIRYDNKLLHSGSERVFAELRRKFWILQGHEAVRRHQRSCPECQKWRAKPAIPKMADLPPCRLRLLKPPFYSTGVDCFGPFQVKRGRGTDKRWGIVFKCMTTRCIHLDVLSNMDTDSFLMSLRRFVARRGTPFELLSDCGTNFRGGEHELKASFEAMCEELQTKMAKHQIRFQFNPPNAPHFGGAWEREVRSIKAALYVTLGAQTVTEEVLQTVLIEVEGILNSKPLGYVSTDVADVDPVTPNYLLMGRPDSSLPQVVYPESEILSRRRWRHSQVLADQFWTHFIRNYLPFLQSRQKWVKDTENLTVGTVVMVIDQRLPRALWPVGRVTKTIRSVDGKVRTAEVQVDERTYTRPVAKLIELPAIPEDASTTAPGDNDSGHSEVEFDQEDLQGNCRHLNRDEEFQRKVMEMLVEMREDIRSLKKRDAEKYKATQIQQASTVEVLNLLDRSLDSLEEKPKLMNALSRVGGVLLKDNVKRVMEK</sequence>
<dbReference type="GO" id="GO:0003676">
    <property type="term" value="F:nucleic acid binding"/>
    <property type="evidence" value="ECO:0007669"/>
    <property type="project" value="InterPro"/>
</dbReference>
<feature type="region of interest" description="Disordered" evidence="1">
    <location>
        <begin position="592"/>
        <end position="611"/>
    </location>
</feature>
<dbReference type="InterPro" id="IPR012337">
    <property type="entry name" value="RNaseH-like_sf"/>
</dbReference>
<dbReference type="SUPFAM" id="SSF53098">
    <property type="entry name" value="Ribonuclease H-like"/>
    <property type="match status" value="1"/>
</dbReference>
<dbReference type="PANTHER" id="PTHR47331">
    <property type="entry name" value="PHD-TYPE DOMAIN-CONTAINING PROTEIN"/>
    <property type="match status" value="1"/>
</dbReference>